<dbReference type="Pfam" id="PF01809">
    <property type="entry name" value="YidD"/>
    <property type="match status" value="1"/>
</dbReference>
<reference evidence="1 2" key="1">
    <citation type="submission" date="2023-08" db="EMBL/GenBank/DDBJ databases">
        <title>Pleionea litopenaei sp. nov., isolated from stomach of juvenile Litopenaeus vannamei.</title>
        <authorList>
            <person name="Rho A.M."/>
            <person name="Hwang C.Y."/>
        </authorList>
    </citation>
    <scope>NUCLEOTIDE SEQUENCE [LARGE SCALE GENOMIC DNA]</scope>
    <source>
        <strain evidence="1 2">HL-JVS1</strain>
    </source>
</reference>
<evidence type="ECO:0000313" key="1">
    <source>
        <dbReference type="EMBL" id="WMS89034.1"/>
    </source>
</evidence>
<dbReference type="SMART" id="SM01234">
    <property type="entry name" value="Haemolytic"/>
    <property type="match status" value="1"/>
</dbReference>
<sequence length="123" mass="14382">MKFLVIYFIRIYQKWISPYKGFRCAHAALHGVDSCSTAVIKIINRRGVIGGFGLIRRRFERCKLAYLEHKQEERVNNKKDKKKDKDKCYNNCDPSGMCDIGSCSKAKNCDMDLPCDGSFWWRF</sequence>
<evidence type="ECO:0000313" key="2">
    <source>
        <dbReference type="Proteomes" id="UP001239782"/>
    </source>
</evidence>
<dbReference type="NCBIfam" id="TIGR00278">
    <property type="entry name" value="membrane protein insertion efficiency factor YidD"/>
    <property type="match status" value="1"/>
</dbReference>
<dbReference type="Proteomes" id="UP001239782">
    <property type="component" value="Chromosome"/>
</dbReference>
<dbReference type="EMBL" id="CP133548">
    <property type="protein sequence ID" value="WMS89034.1"/>
    <property type="molecule type" value="Genomic_DNA"/>
</dbReference>
<proteinExistence type="predicted"/>
<keyword evidence="2" id="KW-1185">Reference proteome</keyword>
<organism evidence="1 2">
    <name type="scientific">Pleionea litopenaei</name>
    <dbReference type="NCBI Taxonomy" id="3070815"/>
    <lineage>
        <taxon>Bacteria</taxon>
        <taxon>Pseudomonadati</taxon>
        <taxon>Pseudomonadota</taxon>
        <taxon>Gammaproteobacteria</taxon>
        <taxon>Oceanospirillales</taxon>
        <taxon>Pleioneaceae</taxon>
        <taxon>Pleionea</taxon>
    </lineage>
</organism>
<dbReference type="KEGG" id="plei:Q9312_08990"/>
<protein>
    <submittedName>
        <fullName evidence="1">Membrane protein insertion efficiency factor YidD</fullName>
    </submittedName>
</protein>
<name>A0AA51X8K5_9GAMM</name>
<accession>A0AA51X8K5</accession>
<gene>
    <name evidence="1" type="primary">yidD</name>
    <name evidence="1" type="ORF">Q9312_08990</name>
</gene>
<dbReference type="RefSeq" id="WP_309204272.1">
    <property type="nucleotide sequence ID" value="NZ_CP133548.1"/>
</dbReference>
<dbReference type="InterPro" id="IPR002696">
    <property type="entry name" value="Membr_insert_effic_factor_YidD"/>
</dbReference>
<dbReference type="AlphaFoldDB" id="A0AA51X8K5"/>